<feature type="compositionally biased region" description="Basic and acidic residues" evidence="9">
    <location>
        <begin position="156"/>
        <end position="186"/>
    </location>
</feature>
<dbReference type="VEuPathDB" id="FungiDB:sscle_12g090320"/>
<dbReference type="Proteomes" id="UP000177798">
    <property type="component" value="Chromosome 12"/>
</dbReference>
<evidence type="ECO:0000313" key="11">
    <source>
        <dbReference type="EMBL" id="APA14262.1"/>
    </source>
</evidence>
<evidence type="ECO:0000256" key="8">
    <source>
        <dbReference type="ARBA" id="ARBA00023136"/>
    </source>
</evidence>
<evidence type="ECO:0000256" key="9">
    <source>
        <dbReference type="SAM" id="MobiDB-lite"/>
    </source>
</evidence>
<keyword evidence="8 10" id="KW-0472">Membrane</keyword>
<keyword evidence="6 10" id="KW-1133">Transmembrane helix</keyword>
<feature type="transmembrane region" description="Helical" evidence="10">
    <location>
        <begin position="91"/>
        <end position="112"/>
    </location>
</feature>
<comment type="subcellular location">
    <subcellularLocation>
        <location evidence="1">Mitochondrion inner membrane</location>
    </subcellularLocation>
</comment>
<feature type="compositionally biased region" description="Pro residues" evidence="9">
    <location>
        <begin position="9"/>
        <end position="20"/>
    </location>
</feature>
<reference evidence="12" key="1">
    <citation type="journal article" date="2017" name="Genome Biol. Evol.">
        <title>The complete genome sequence of the phytopathogenic fungus Sclerotinia sclerotiorum reveals insights into the genome architecture of broad host range pathogens.</title>
        <authorList>
            <person name="Derbyshire M."/>
            <person name="Denton-Giles M."/>
            <person name="Hegedus D."/>
            <person name="Seifbarghy S."/>
            <person name="Rollins J."/>
            <person name="van Kan J."/>
            <person name="Seidl M.F."/>
            <person name="Faino L."/>
            <person name="Mbengue M."/>
            <person name="Navaud O."/>
            <person name="Raffaele S."/>
            <person name="Hammond-Kosack K."/>
            <person name="Heard S."/>
            <person name="Oliver R."/>
        </authorList>
    </citation>
    <scope>NUCLEOTIDE SEQUENCE [LARGE SCALE GENOMIC DNA]</scope>
    <source>
        <strain evidence="12">ATCC 18683 / 1980 / Ss-1</strain>
    </source>
</reference>
<keyword evidence="4 10" id="KW-0812">Transmembrane</keyword>
<dbReference type="GO" id="GO:0005743">
    <property type="term" value="C:mitochondrial inner membrane"/>
    <property type="evidence" value="ECO:0007669"/>
    <property type="project" value="UniProtKB-SubCell"/>
</dbReference>
<proteinExistence type="inferred from homology"/>
<dbReference type="InterPro" id="IPR022533">
    <property type="entry name" value="Cox20"/>
</dbReference>
<dbReference type="EMBL" id="CP017825">
    <property type="protein sequence ID" value="APA14262.1"/>
    <property type="molecule type" value="Genomic_DNA"/>
</dbReference>
<dbReference type="Pfam" id="PF12597">
    <property type="entry name" value="Cox20"/>
    <property type="match status" value="1"/>
</dbReference>
<evidence type="ECO:0000256" key="6">
    <source>
        <dbReference type="ARBA" id="ARBA00022989"/>
    </source>
</evidence>
<organism evidence="11 12">
    <name type="scientific">Sclerotinia sclerotiorum (strain ATCC 18683 / 1980 / Ss-1)</name>
    <name type="common">White mold</name>
    <name type="synonym">Whetzelinia sclerotiorum</name>
    <dbReference type="NCBI Taxonomy" id="665079"/>
    <lineage>
        <taxon>Eukaryota</taxon>
        <taxon>Fungi</taxon>
        <taxon>Dikarya</taxon>
        <taxon>Ascomycota</taxon>
        <taxon>Pezizomycotina</taxon>
        <taxon>Leotiomycetes</taxon>
        <taxon>Helotiales</taxon>
        <taxon>Sclerotiniaceae</taxon>
        <taxon>Sclerotinia</taxon>
    </lineage>
</organism>
<comment type="similarity">
    <text evidence="2">Belongs to the COX20 family.</text>
</comment>
<accession>A0A1D9QHJ8</accession>
<sequence>MAQETANPNPTPRGPPPGATSPPEHVQTPNKIYEVFHTTPPANANALPAGSGQNTAGAGNKETPSLGAAIKTVRWQDFAQVHMYPCARESFLTGIGGGFAMGGIRAIFGAPIPKAANWAVGTFVFSAFGAYEFCLYRRRLERAHMKRAVEIIDRKKAEKEAQAEERRKERRRLKEEADKKAEEAAKKSNWKFW</sequence>
<dbReference type="GO" id="GO:0033617">
    <property type="term" value="P:mitochondrial respiratory chain complex IV assembly"/>
    <property type="evidence" value="ECO:0007669"/>
    <property type="project" value="InterPro"/>
</dbReference>
<evidence type="ECO:0000256" key="5">
    <source>
        <dbReference type="ARBA" id="ARBA00022792"/>
    </source>
</evidence>
<gene>
    <name evidence="11" type="ORF">sscle_12g090320</name>
</gene>
<evidence type="ECO:0000256" key="3">
    <source>
        <dbReference type="ARBA" id="ARBA00017689"/>
    </source>
</evidence>
<feature type="region of interest" description="Disordered" evidence="9">
    <location>
        <begin position="1"/>
        <end position="30"/>
    </location>
</feature>
<evidence type="ECO:0000256" key="1">
    <source>
        <dbReference type="ARBA" id="ARBA00004273"/>
    </source>
</evidence>
<feature type="region of interest" description="Disordered" evidence="9">
    <location>
        <begin position="156"/>
        <end position="193"/>
    </location>
</feature>
<keyword evidence="5" id="KW-0999">Mitochondrion inner membrane</keyword>
<protein>
    <recommendedName>
        <fullName evidence="3">Cytochrome c oxidase assembly protein COX20, mitochondrial</fullName>
    </recommendedName>
</protein>
<evidence type="ECO:0000256" key="2">
    <source>
        <dbReference type="ARBA" id="ARBA00009575"/>
    </source>
</evidence>
<feature type="region of interest" description="Disordered" evidence="9">
    <location>
        <begin position="43"/>
        <end position="63"/>
    </location>
</feature>
<evidence type="ECO:0000256" key="4">
    <source>
        <dbReference type="ARBA" id="ARBA00022692"/>
    </source>
</evidence>
<dbReference type="AlphaFoldDB" id="A0A1D9QHJ8"/>
<name>A0A1D9QHJ8_SCLS1</name>
<evidence type="ECO:0000256" key="10">
    <source>
        <dbReference type="SAM" id="Phobius"/>
    </source>
</evidence>
<dbReference type="PANTHER" id="PTHR31586">
    <property type="entry name" value="CYTOCHROME C OXIDASE PROTEIN 20"/>
    <property type="match status" value="1"/>
</dbReference>
<dbReference type="OrthoDB" id="14603at2759"/>
<dbReference type="PANTHER" id="PTHR31586:SF1">
    <property type="entry name" value="CYTOCHROME C OXIDASE ASSEMBLY PROTEIN COX20, MITOCHONDRIAL"/>
    <property type="match status" value="1"/>
</dbReference>
<keyword evidence="7" id="KW-0496">Mitochondrion</keyword>
<evidence type="ECO:0000313" key="12">
    <source>
        <dbReference type="Proteomes" id="UP000177798"/>
    </source>
</evidence>
<evidence type="ECO:0000256" key="7">
    <source>
        <dbReference type="ARBA" id="ARBA00023128"/>
    </source>
</evidence>
<feature type="transmembrane region" description="Helical" evidence="10">
    <location>
        <begin position="118"/>
        <end position="136"/>
    </location>
</feature>